<evidence type="ECO:0000313" key="2">
    <source>
        <dbReference type="Proteomes" id="UP000887013"/>
    </source>
</evidence>
<comment type="caution">
    <text evidence="1">The sequence shown here is derived from an EMBL/GenBank/DDBJ whole genome shotgun (WGS) entry which is preliminary data.</text>
</comment>
<reference evidence="1" key="1">
    <citation type="submission" date="2020-08" db="EMBL/GenBank/DDBJ databases">
        <title>Multicomponent nature underlies the extraordinary mechanical properties of spider dragline silk.</title>
        <authorList>
            <person name="Kono N."/>
            <person name="Nakamura H."/>
            <person name="Mori M."/>
            <person name="Yoshida Y."/>
            <person name="Ohtoshi R."/>
            <person name="Malay A.D."/>
            <person name="Moran D.A.P."/>
            <person name="Tomita M."/>
            <person name="Numata K."/>
            <person name="Arakawa K."/>
        </authorList>
    </citation>
    <scope>NUCLEOTIDE SEQUENCE</scope>
</reference>
<evidence type="ECO:0000313" key="1">
    <source>
        <dbReference type="EMBL" id="GFT88106.1"/>
    </source>
</evidence>
<dbReference type="EMBL" id="BMAW01073533">
    <property type="protein sequence ID" value="GFT88106.1"/>
    <property type="molecule type" value="Genomic_DNA"/>
</dbReference>
<accession>A0A8X6U9F4</accession>
<keyword evidence="2" id="KW-1185">Reference proteome</keyword>
<proteinExistence type="predicted"/>
<dbReference type="AlphaFoldDB" id="A0A8X6U9F4"/>
<protein>
    <submittedName>
        <fullName evidence="1">Uncharacterized protein</fullName>
    </submittedName>
</protein>
<gene>
    <name evidence="1" type="ORF">NPIL_181361</name>
</gene>
<dbReference type="Proteomes" id="UP000887013">
    <property type="component" value="Unassembled WGS sequence"/>
</dbReference>
<sequence length="87" mass="10159">MQSVPQKSKEAEDFMQIFFKGFNSLPCNVLLMLCCELKLSDREFILGINLAAILTHFNHTVSEFTRLVRSLTIQFQAQAYLKWLLWC</sequence>
<organism evidence="1 2">
    <name type="scientific">Nephila pilipes</name>
    <name type="common">Giant wood spider</name>
    <name type="synonym">Nephila maculata</name>
    <dbReference type="NCBI Taxonomy" id="299642"/>
    <lineage>
        <taxon>Eukaryota</taxon>
        <taxon>Metazoa</taxon>
        <taxon>Ecdysozoa</taxon>
        <taxon>Arthropoda</taxon>
        <taxon>Chelicerata</taxon>
        <taxon>Arachnida</taxon>
        <taxon>Araneae</taxon>
        <taxon>Araneomorphae</taxon>
        <taxon>Entelegynae</taxon>
        <taxon>Araneoidea</taxon>
        <taxon>Nephilidae</taxon>
        <taxon>Nephila</taxon>
    </lineage>
</organism>
<name>A0A8X6U9F4_NEPPI</name>